<evidence type="ECO:0000256" key="5">
    <source>
        <dbReference type="ARBA" id="ARBA00023136"/>
    </source>
</evidence>
<organism evidence="7 8">
    <name type="scientific">Clarias magur</name>
    <name type="common">Asian catfish</name>
    <name type="synonym">Macropteronotus magur</name>
    <dbReference type="NCBI Taxonomy" id="1594786"/>
    <lineage>
        <taxon>Eukaryota</taxon>
        <taxon>Metazoa</taxon>
        <taxon>Chordata</taxon>
        <taxon>Craniata</taxon>
        <taxon>Vertebrata</taxon>
        <taxon>Euteleostomi</taxon>
        <taxon>Actinopterygii</taxon>
        <taxon>Neopterygii</taxon>
        <taxon>Teleostei</taxon>
        <taxon>Ostariophysi</taxon>
        <taxon>Siluriformes</taxon>
        <taxon>Clariidae</taxon>
        <taxon>Clarias</taxon>
    </lineage>
</organism>
<evidence type="ECO:0000256" key="4">
    <source>
        <dbReference type="ARBA" id="ARBA00022889"/>
    </source>
</evidence>
<keyword evidence="6" id="KW-0325">Glycoprotein</keyword>
<keyword evidence="3" id="KW-0732">Signal</keyword>
<dbReference type="GO" id="GO:0007160">
    <property type="term" value="P:cell-matrix adhesion"/>
    <property type="evidence" value="ECO:0007669"/>
    <property type="project" value="TreeGrafter"/>
</dbReference>
<evidence type="ECO:0000256" key="6">
    <source>
        <dbReference type="ARBA" id="ARBA00023180"/>
    </source>
</evidence>
<dbReference type="PANTHER" id="PTHR23412">
    <property type="entry name" value="STEREOCILIN RELATED"/>
    <property type="match status" value="1"/>
</dbReference>
<evidence type="ECO:0000313" key="8">
    <source>
        <dbReference type="Proteomes" id="UP000727407"/>
    </source>
</evidence>
<evidence type="ECO:0000256" key="2">
    <source>
        <dbReference type="ARBA" id="ARBA00011016"/>
    </source>
</evidence>
<proteinExistence type="inferred from homology"/>
<dbReference type="PANTHER" id="PTHR23412:SF6">
    <property type="entry name" value="MESOTHELIN"/>
    <property type="match status" value="1"/>
</dbReference>
<dbReference type="AlphaFoldDB" id="A0A8J4U1K1"/>
<dbReference type="GO" id="GO:0016020">
    <property type="term" value="C:membrane"/>
    <property type="evidence" value="ECO:0007669"/>
    <property type="project" value="UniProtKB-SubCell"/>
</dbReference>
<dbReference type="GO" id="GO:0009986">
    <property type="term" value="C:cell surface"/>
    <property type="evidence" value="ECO:0007669"/>
    <property type="project" value="TreeGrafter"/>
</dbReference>
<dbReference type="OrthoDB" id="9329195at2759"/>
<protein>
    <submittedName>
        <fullName evidence="7">Mesothelin-like protein</fullName>
    </submittedName>
</protein>
<evidence type="ECO:0000313" key="7">
    <source>
        <dbReference type="EMBL" id="KAF5887659.1"/>
    </source>
</evidence>
<comment type="caution">
    <text evidence="7">The sequence shown here is derived from an EMBL/GenBank/DDBJ whole genome shotgun (WGS) entry which is preliminary data.</text>
</comment>
<evidence type="ECO:0000256" key="3">
    <source>
        <dbReference type="ARBA" id="ARBA00022729"/>
    </source>
</evidence>
<dbReference type="Proteomes" id="UP000727407">
    <property type="component" value="Unassembled WGS sequence"/>
</dbReference>
<keyword evidence="4" id="KW-0130">Cell adhesion</keyword>
<comment type="similarity">
    <text evidence="2">Belongs to the mesothelin family.</text>
</comment>
<dbReference type="InterPro" id="IPR010335">
    <property type="entry name" value="Mesothelin"/>
</dbReference>
<sequence length="1188" mass="130537">MQQFDLYLDISVLQYNLAAITEKVVDISLQTVILKKLNQIYPLGLDDGVLQLLGSTSRVATIDDIRKWSINRIDTLYSLLDPKNGPWDPDMSEALIMRYLSTGDHYLESAEINAIGSNICTLNISVLQTITAESLKSVLSPDLSSCSIEQKSVLYSIANSSFSNEHRNALTFYQLIIPYLGGAPLEDIQALSTQNISMDITTFISLNPAVLKMLNVSTVRGLIGVNIAELQLFENSSVVQSWVSQQNQSDLNTLNLGIINHNPCFGVDSQQFDGEIASGNVSAVLCNFSILDYACSSAVVLTSDYLATLLTCELSSSMTYSKEAWRRFLQNFAGPLDEALDRFSITNLSSIQSGPNILDAIGEVIISNFNTEQLRNVTFVSEWFQVRLRPFLSSVSTHFLSSLGSKNFNCKSYQVVVEALSSQGPLMNEDQKRLVFTSLIFPFLTRVDLPDPGCVSDTSGSNDWLEKNLRIFSVYASLDDLRILNANFSSVAVLGLLSSEQKAQFLLQADSGVLRNDSAFREVFSNIVTSLDLNQLGRFFTAFNETAIQMNLSIPTAISEIILNVTLLDLAPDFQNFSPQNFSMWFQTYLSSFLPAIGPNTLSVIPMSIGCNSYREIVKGLDNVYSHLTTTQSNIVFKYTLGYLQYQSSLSYYSSGSFFMFLNPFFLSFGFPDLKDFLSLIPAVRQAEILNSISVEELSEFLNRPNTVSDGAELCTLLNNYNMTNQYLAREPVLSSALASLTLACVWPQALRASSPADVEQWFNVRLVNYLPYLTSHLISSTQLSNASCLAYRKLSSSELHCMTSEFLENSENLQLFNNSGIAGIVLEYYTKELDTRNPDFSPLRLPAELLCHSPSSMFDALGDSDVQAILRSINNYCTGISPEVTAVLVAKFPNISASTIQSLGSQCVGLTVGQILSAPANAIISSLSTLSNIGGWDQGQVNALVQSIINAGFNISTASTLVSLGTLISGVPSATISNIPYSEILSLSQNPTFIDSILSAPTVLQETFVQKIISVDQPEVIAIVPGALVTYIPLVLLTSLSSENISLINTQSWSHEQVTEQSHIAGDILSVSVLQGFSCSAVQTLPLQKTKDLVKACRPRAGRDKVLLEEAQLVCMYNYVKDDPSVSFTDVPSDLLLYYSYENIQKENCQSYFTALGSADFSILSSVLDKQTILFDAAKDCLVKHTQ</sequence>
<name>A0A8J4U1K1_CLAMG</name>
<gene>
    <name evidence="7" type="ORF">DAT39_022189</name>
</gene>
<accession>A0A8J4U1K1</accession>
<dbReference type="Pfam" id="PF06060">
    <property type="entry name" value="Mesothelin"/>
    <property type="match status" value="1"/>
</dbReference>
<comment type="subcellular location">
    <subcellularLocation>
        <location evidence="1">Membrane</location>
    </subcellularLocation>
</comment>
<evidence type="ECO:0000256" key="1">
    <source>
        <dbReference type="ARBA" id="ARBA00004370"/>
    </source>
</evidence>
<dbReference type="EMBL" id="QNUK01001083">
    <property type="protein sequence ID" value="KAF5887659.1"/>
    <property type="molecule type" value="Genomic_DNA"/>
</dbReference>
<reference evidence="7" key="1">
    <citation type="submission" date="2020-07" db="EMBL/GenBank/DDBJ databases">
        <title>Clarias magur genome sequencing, assembly and annotation.</title>
        <authorList>
            <person name="Kushwaha B."/>
            <person name="Kumar R."/>
            <person name="Das P."/>
            <person name="Joshi C.G."/>
            <person name="Kumar D."/>
            <person name="Nagpure N.S."/>
            <person name="Pandey M."/>
            <person name="Agarwal S."/>
            <person name="Srivastava S."/>
            <person name="Singh M."/>
            <person name="Sahoo L."/>
            <person name="Jayasankar P."/>
            <person name="Meher P.K."/>
            <person name="Koringa P.G."/>
            <person name="Iquebal M.A."/>
            <person name="Das S.P."/>
            <person name="Bit A."/>
            <person name="Patnaik S."/>
            <person name="Patel N."/>
            <person name="Shah T.M."/>
            <person name="Hinsu A."/>
            <person name="Jena J.K."/>
        </authorList>
    </citation>
    <scope>NUCLEOTIDE SEQUENCE</scope>
    <source>
        <strain evidence="7">CIFAMagur01</strain>
        <tissue evidence="7">Testis</tissue>
    </source>
</reference>
<keyword evidence="8" id="KW-1185">Reference proteome</keyword>
<keyword evidence="5" id="KW-0472">Membrane</keyword>
<dbReference type="InterPro" id="IPR026664">
    <property type="entry name" value="Stereocilin-rel"/>
</dbReference>